<sequence>MRLIGHSEEGSMDSGCICPASQKEHHTLQETPLRLAVVRSQEQHQSFPNRPGRTYTAAAPYTPHSAFHHLPPRPLKRGTTEDLRAELQRAAEGQTKPVNHREDSLHRSVLHSASSIPQTWAVVEKHCNV</sequence>
<dbReference type="AlphaFoldDB" id="A0AAN8R5U9"/>
<gene>
    <name evidence="2" type="ORF">J4Q44_G00140860</name>
</gene>
<feature type="region of interest" description="Disordered" evidence="1">
    <location>
        <begin position="40"/>
        <end position="77"/>
    </location>
</feature>
<dbReference type="EMBL" id="JAGTTL010000012">
    <property type="protein sequence ID" value="KAK6314557.1"/>
    <property type="molecule type" value="Genomic_DNA"/>
</dbReference>
<organism evidence="2 3">
    <name type="scientific">Coregonus suidteri</name>
    <dbReference type="NCBI Taxonomy" id="861788"/>
    <lineage>
        <taxon>Eukaryota</taxon>
        <taxon>Metazoa</taxon>
        <taxon>Chordata</taxon>
        <taxon>Craniata</taxon>
        <taxon>Vertebrata</taxon>
        <taxon>Euteleostomi</taxon>
        <taxon>Actinopterygii</taxon>
        <taxon>Neopterygii</taxon>
        <taxon>Teleostei</taxon>
        <taxon>Protacanthopterygii</taxon>
        <taxon>Salmoniformes</taxon>
        <taxon>Salmonidae</taxon>
        <taxon>Coregoninae</taxon>
        <taxon>Coregonus</taxon>
    </lineage>
</organism>
<evidence type="ECO:0000256" key="1">
    <source>
        <dbReference type="SAM" id="MobiDB-lite"/>
    </source>
</evidence>
<comment type="caution">
    <text evidence="2">The sequence shown here is derived from an EMBL/GenBank/DDBJ whole genome shotgun (WGS) entry which is preliminary data.</text>
</comment>
<protein>
    <submittedName>
        <fullName evidence="2">Uncharacterized protein</fullName>
    </submittedName>
</protein>
<accession>A0AAN8R5U9</accession>
<evidence type="ECO:0000313" key="2">
    <source>
        <dbReference type="EMBL" id="KAK6314557.1"/>
    </source>
</evidence>
<evidence type="ECO:0000313" key="3">
    <source>
        <dbReference type="Proteomes" id="UP001356427"/>
    </source>
</evidence>
<reference evidence="2 3" key="1">
    <citation type="submission" date="2021-04" db="EMBL/GenBank/DDBJ databases">
        <authorList>
            <person name="De Guttry C."/>
            <person name="Zahm M."/>
            <person name="Klopp C."/>
            <person name="Cabau C."/>
            <person name="Louis A."/>
            <person name="Berthelot C."/>
            <person name="Parey E."/>
            <person name="Roest Crollius H."/>
            <person name="Montfort J."/>
            <person name="Robinson-Rechavi M."/>
            <person name="Bucao C."/>
            <person name="Bouchez O."/>
            <person name="Gislard M."/>
            <person name="Lluch J."/>
            <person name="Milhes M."/>
            <person name="Lampietro C."/>
            <person name="Lopez Roques C."/>
            <person name="Donnadieu C."/>
            <person name="Braasch I."/>
            <person name="Desvignes T."/>
            <person name="Postlethwait J."/>
            <person name="Bobe J."/>
            <person name="Wedekind C."/>
            <person name="Guiguen Y."/>
        </authorList>
    </citation>
    <scope>NUCLEOTIDE SEQUENCE [LARGE SCALE GENOMIC DNA]</scope>
    <source>
        <strain evidence="2">Cs_M1</strain>
        <tissue evidence="2">Blood</tissue>
    </source>
</reference>
<keyword evidence="3" id="KW-1185">Reference proteome</keyword>
<feature type="compositionally biased region" description="Basic residues" evidence="1">
    <location>
        <begin position="66"/>
        <end position="76"/>
    </location>
</feature>
<name>A0AAN8R5U9_9TELE</name>
<proteinExistence type="predicted"/>
<dbReference type="Proteomes" id="UP001356427">
    <property type="component" value="Unassembled WGS sequence"/>
</dbReference>